<organism evidence="1 2">
    <name type="scientific">Paracoccus rhizosphaerae</name>
    <dbReference type="NCBI Taxonomy" id="1133347"/>
    <lineage>
        <taxon>Bacteria</taxon>
        <taxon>Pseudomonadati</taxon>
        <taxon>Pseudomonadota</taxon>
        <taxon>Alphaproteobacteria</taxon>
        <taxon>Rhodobacterales</taxon>
        <taxon>Paracoccaceae</taxon>
        <taxon>Paracoccus</taxon>
    </lineage>
</organism>
<name>A0ABV6CIA6_9RHOB</name>
<sequence length="123" mass="12844">VHLLCCTLRGQRSGTKPRQVQASRGATTARTMLNTAIPPGVRLRSLAGNPGLLAPVQTKIGIGFRGLAEHEAQERLKAHGFHPLGIDSGFGANTAKAATGHQLSAGLAQDDIMDPVGLGRTLF</sequence>
<dbReference type="EMBL" id="JBHLWQ010000047">
    <property type="protein sequence ID" value="MFC0199565.1"/>
    <property type="molecule type" value="Genomic_DNA"/>
</dbReference>
<dbReference type="InterPro" id="IPR036365">
    <property type="entry name" value="PGBD-like_sf"/>
</dbReference>
<dbReference type="SUPFAM" id="SSF47090">
    <property type="entry name" value="PGBD-like"/>
    <property type="match status" value="1"/>
</dbReference>
<dbReference type="Proteomes" id="UP001589795">
    <property type="component" value="Unassembled WGS sequence"/>
</dbReference>
<evidence type="ECO:0000313" key="1">
    <source>
        <dbReference type="EMBL" id="MFC0199565.1"/>
    </source>
</evidence>
<reference evidence="1 2" key="1">
    <citation type="submission" date="2024-09" db="EMBL/GenBank/DDBJ databases">
        <authorList>
            <person name="Sun Q."/>
            <person name="Mori K."/>
        </authorList>
    </citation>
    <scope>NUCLEOTIDE SEQUENCE [LARGE SCALE GENOMIC DNA]</scope>
    <source>
        <strain evidence="1 2">CCM 7904</strain>
    </source>
</reference>
<dbReference type="RefSeq" id="WP_378926181.1">
    <property type="nucleotide sequence ID" value="NZ_JBHLWQ010000047.1"/>
</dbReference>
<evidence type="ECO:0000313" key="2">
    <source>
        <dbReference type="Proteomes" id="UP001589795"/>
    </source>
</evidence>
<feature type="non-terminal residue" evidence="1">
    <location>
        <position position="1"/>
    </location>
</feature>
<proteinExistence type="predicted"/>
<gene>
    <name evidence="1" type="ORF">ACFFIZ_04365</name>
</gene>
<keyword evidence="2" id="KW-1185">Reference proteome</keyword>
<comment type="caution">
    <text evidence="1">The sequence shown here is derived from an EMBL/GenBank/DDBJ whole genome shotgun (WGS) entry which is preliminary data.</text>
</comment>
<accession>A0ABV6CIA6</accession>
<dbReference type="Gene3D" id="1.10.101.10">
    <property type="entry name" value="PGBD-like superfamily/PGBD"/>
    <property type="match status" value="1"/>
</dbReference>
<protein>
    <submittedName>
        <fullName evidence="1">Peptidoglycan-binding protein</fullName>
    </submittedName>
</protein>
<dbReference type="InterPro" id="IPR036366">
    <property type="entry name" value="PGBDSf"/>
</dbReference>